<evidence type="ECO:0000313" key="2">
    <source>
        <dbReference type="Proteomes" id="UP000219058"/>
    </source>
</evidence>
<dbReference type="EMBL" id="NSLY01000071">
    <property type="protein sequence ID" value="PDP57341.1"/>
    <property type="molecule type" value="Genomic_DNA"/>
</dbReference>
<protein>
    <submittedName>
        <fullName evidence="1">Uncharacterized protein</fullName>
    </submittedName>
</protein>
<organism evidence="1 2">
    <name type="scientific">Prevotella intermedia</name>
    <dbReference type="NCBI Taxonomy" id="28131"/>
    <lineage>
        <taxon>Bacteria</taxon>
        <taxon>Pseudomonadati</taxon>
        <taxon>Bacteroidota</taxon>
        <taxon>Bacteroidia</taxon>
        <taxon>Bacteroidales</taxon>
        <taxon>Prevotellaceae</taxon>
        <taxon>Prevotella</taxon>
    </lineage>
</organism>
<dbReference type="Proteomes" id="UP000219058">
    <property type="component" value="Unassembled WGS sequence"/>
</dbReference>
<comment type="caution">
    <text evidence="1">The sequence shown here is derived from an EMBL/GenBank/DDBJ whole genome shotgun (WGS) entry which is preliminary data.</text>
</comment>
<reference evidence="1 2" key="1">
    <citation type="submission" date="2017-09" db="EMBL/GenBank/DDBJ databases">
        <title>Phase variable restriction modification systems are present in the genome sequences of periodontal pathogens Prevotella intermedia, Tannerella forsythia and Porphyromonas gingivalis.</title>
        <authorList>
            <person name="Haigh R.D."/>
            <person name="Crawford L."/>
            <person name="Ralph J."/>
            <person name="Wanford J."/>
            <person name="Vartoukian S.R."/>
            <person name="Hijazib K."/>
            <person name="Wade W."/>
            <person name="Oggioni M.R."/>
        </authorList>
    </citation>
    <scope>NUCLEOTIDE SEQUENCE [LARGE SCALE GENOMIC DNA]</scope>
    <source>
        <strain evidence="1 2">WW2834</strain>
    </source>
</reference>
<evidence type="ECO:0000313" key="1">
    <source>
        <dbReference type="EMBL" id="PDP57341.1"/>
    </source>
</evidence>
<gene>
    <name evidence="1" type="ORF">CLI71_12410</name>
</gene>
<sequence>ICIAGCFFFLSERCTQPLATRRERLHLSERDTLLLHFVLELALRLLLFYSVYTHTILNKLKIENQNKTFLLFYVQVTMQHLFTNRLPYERQKLPQQQTIQSYLPASLLV</sequence>
<proteinExistence type="predicted"/>
<accession>A0A2A6EBQ3</accession>
<name>A0A2A6EBQ3_PREIN</name>
<feature type="non-terminal residue" evidence="1">
    <location>
        <position position="1"/>
    </location>
</feature>
<dbReference type="AlphaFoldDB" id="A0A2A6EBQ3"/>